<dbReference type="Pfam" id="PF13279">
    <property type="entry name" value="4HBT_2"/>
    <property type="match status" value="1"/>
</dbReference>
<evidence type="ECO:0000313" key="2">
    <source>
        <dbReference type="Proteomes" id="UP000325755"/>
    </source>
</evidence>
<accession>A0A5Q0BDX8</accession>
<dbReference type="InParanoid" id="A0A5Q0BDX8"/>
<organism evidence="1 2">
    <name type="scientific">Candidatus Methylospira mobilis</name>
    <dbReference type="NCBI Taxonomy" id="1808979"/>
    <lineage>
        <taxon>Bacteria</taxon>
        <taxon>Pseudomonadati</taxon>
        <taxon>Pseudomonadota</taxon>
        <taxon>Gammaproteobacteria</taxon>
        <taxon>Methylococcales</taxon>
        <taxon>Methylococcaceae</taxon>
        <taxon>Candidatus Methylospira</taxon>
    </lineage>
</organism>
<dbReference type="EMBL" id="CP044205">
    <property type="protein sequence ID" value="QFY42010.1"/>
    <property type="molecule type" value="Genomic_DNA"/>
</dbReference>
<dbReference type="Proteomes" id="UP000325755">
    <property type="component" value="Chromosome"/>
</dbReference>
<dbReference type="Gene3D" id="3.10.129.10">
    <property type="entry name" value="Hotdog Thioesterase"/>
    <property type="match status" value="1"/>
</dbReference>
<dbReference type="SUPFAM" id="SSF54637">
    <property type="entry name" value="Thioesterase/thiol ester dehydrase-isomerase"/>
    <property type="match status" value="1"/>
</dbReference>
<dbReference type="KEGG" id="mmob:F6R98_04690"/>
<proteinExistence type="predicted"/>
<evidence type="ECO:0000313" key="1">
    <source>
        <dbReference type="EMBL" id="QFY42010.1"/>
    </source>
</evidence>
<sequence>MLLQTDLTTPLESPANYVPAINAQKTFRHILDICLKDSNAYGNTYFARYFEWQGVCREQWFYRCVASDMLQSQGVFVTKCAHQDYAHETFPFQTVECHLNSFNVRACSFHLLFRFYVDGVLASTGFQQIVFASHDRKIIRLPKSVIEEIRLYEDAQFVPKG</sequence>
<dbReference type="OrthoDB" id="513711at2"/>
<gene>
    <name evidence="1" type="ORF">F6R98_04690</name>
</gene>
<dbReference type="InterPro" id="IPR029069">
    <property type="entry name" value="HotDog_dom_sf"/>
</dbReference>
<reference evidence="1 2" key="1">
    <citation type="submission" date="2019-09" db="EMBL/GenBank/DDBJ databases">
        <title>Ecophysiology of the spiral-shaped methanotroph Methylospira mobilis as revealed by the complete genome sequence.</title>
        <authorList>
            <person name="Oshkin I.Y."/>
            <person name="Dedysh S.N."/>
            <person name="Miroshnikov K."/>
            <person name="Danilova O.V."/>
            <person name="Hakobyan A."/>
            <person name="Liesack W."/>
        </authorList>
    </citation>
    <scope>NUCLEOTIDE SEQUENCE [LARGE SCALE GENOMIC DNA]</scope>
    <source>
        <strain evidence="1 2">Shm1</strain>
    </source>
</reference>
<name>A0A5Q0BDX8_9GAMM</name>
<protein>
    <submittedName>
        <fullName evidence="1">Acyl-CoA thioesterase</fullName>
    </submittedName>
</protein>
<keyword evidence="2" id="KW-1185">Reference proteome</keyword>
<dbReference type="AlphaFoldDB" id="A0A5Q0BDX8"/>